<sequence>MNKRHLDHGITNYEYYLSNQDVICPQCKLPSVLSYSPCDAQTQYFTEGHFSFTCKNCLYTLNGSKQNTENGYYYARADGRCRKCGGQWLYPKEKLVNSGSLPKYIEQQCTYCHHFTQFEEYTIHFEYDKQLGYTKFGLDLYLKTPTRWGDLFVYNQKQLTNLKAFVEANLRERTQNTGNSSYYSRLPAWIKSARNRKEILKALLRLEQMATTIQP</sequence>
<gene>
    <name evidence="1" type="ORF">EXU28_14335</name>
</gene>
<name>A0A4Q7ADN1_9GAMM</name>
<evidence type="ECO:0000313" key="2">
    <source>
        <dbReference type="Proteomes" id="UP000293863"/>
    </source>
</evidence>
<dbReference type="AlphaFoldDB" id="A0A4Q7ADN1"/>
<proteinExistence type="predicted"/>
<organism evidence="1 2">
    <name type="scientific">Acinetobacter wuhouensis</name>
    <dbReference type="NCBI Taxonomy" id="1879050"/>
    <lineage>
        <taxon>Bacteria</taxon>
        <taxon>Pseudomonadati</taxon>
        <taxon>Pseudomonadota</taxon>
        <taxon>Gammaproteobacteria</taxon>
        <taxon>Moraxellales</taxon>
        <taxon>Moraxellaceae</taxon>
        <taxon>Acinetobacter</taxon>
    </lineage>
</organism>
<evidence type="ECO:0000313" key="1">
    <source>
        <dbReference type="EMBL" id="RZG44586.1"/>
    </source>
</evidence>
<reference evidence="1 2" key="1">
    <citation type="submission" date="2019-02" db="EMBL/GenBank/DDBJ databases">
        <title>The Batch Genome Submission of Acinetobacter spp. strains.</title>
        <authorList>
            <person name="Qin J."/>
            <person name="Hu Y."/>
            <person name="Ye H."/>
            <person name="Wei L."/>
            <person name="Feng Y."/>
            <person name="Zong Z."/>
        </authorList>
    </citation>
    <scope>NUCLEOTIDE SEQUENCE [LARGE SCALE GENOMIC DNA]</scope>
    <source>
        <strain evidence="1 2">WCHAW060049</strain>
    </source>
</reference>
<dbReference type="Proteomes" id="UP000293863">
    <property type="component" value="Unassembled WGS sequence"/>
</dbReference>
<dbReference type="RefSeq" id="WP_130131234.1">
    <property type="nucleotide sequence ID" value="NZ_SGSQ01000023.1"/>
</dbReference>
<accession>A0A4Q7ADN1</accession>
<comment type="caution">
    <text evidence="1">The sequence shown here is derived from an EMBL/GenBank/DDBJ whole genome shotgun (WGS) entry which is preliminary data.</text>
</comment>
<keyword evidence="2" id="KW-1185">Reference proteome</keyword>
<protein>
    <submittedName>
        <fullName evidence="1">Uncharacterized protein</fullName>
    </submittedName>
</protein>
<dbReference type="EMBL" id="SGSQ01000023">
    <property type="protein sequence ID" value="RZG44586.1"/>
    <property type="molecule type" value="Genomic_DNA"/>
</dbReference>